<keyword evidence="2" id="KW-1133">Transmembrane helix</keyword>
<dbReference type="GeneID" id="61925722"/>
<keyword evidence="2" id="KW-0812">Transmembrane</keyword>
<evidence type="ECO:0000259" key="3">
    <source>
        <dbReference type="PROSITE" id="PS50198"/>
    </source>
</evidence>
<dbReference type="EMBL" id="CP048838">
    <property type="protein sequence ID" value="QJA02600.1"/>
    <property type="molecule type" value="Genomic_DNA"/>
</dbReference>
<dbReference type="PROSITE" id="PS50198">
    <property type="entry name" value="PPIC_PPIASE_2"/>
    <property type="match status" value="1"/>
</dbReference>
<dbReference type="Pfam" id="PF13616">
    <property type="entry name" value="Rotamase_3"/>
    <property type="match status" value="1"/>
</dbReference>
<evidence type="ECO:0000256" key="2">
    <source>
        <dbReference type="SAM" id="Phobius"/>
    </source>
</evidence>
<dbReference type="AlphaFoldDB" id="A0A099I6V5"/>
<dbReference type="GO" id="GO:0003755">
    <property type="term" value="F:peptidyl-prolyl cis-trans isomerase activity"/>
    <property type="evidence" value="ECO:0007669"/>
    <property type="project" value="UniProtKB-KW"/>
</dbReference>
<keyword evidence="2" id="KW-0472">Membrane</keyword>
<dbReference type="InterPro" id="IPR023058">
    <property type="entry name" value="PPIase_PpiC_CS"/>
</dbReference>
<feature type="domain" description="PpiC" evidence="3">
    <location>
        <begin position="168"/>
        <end position="272"/>
    </location>
</feature>
<dbReference type="RefSeq" id="WP_002608827.1">
    <property type="nucleotide sequence ID" value="NZ_BAAACC010000016.1"/>
</dbReference>
<dbReference type="InterPro" id="IPR050245">
    <property type="entry name" value="PrsA_foldase"/>
</dbReference>
<keyword evidence="1" id="KW-0697">Rotamase</keyword>
<protein>
    <submittedName>
        <fullName evidence="4">Foldase</fullName>
    </submittedName>
</protein>
<reference evidence="4 6" key="1">
    <citation type="submission" date="2014-08" db="EMBL/GenBank/DDBJ databases">
        <title>Clostridium innocuum, an unnegligible vancomycin-resistant pathogen causing extra-intestinal infections.</title>
        <authorList>
            <person name="Feng Y."/>
            <person name="Chiu C.-H."/>
        </authorList>
    </citation>
    <scope>NUCLEOTIDE SEQUENCE [LARGE SCALE GENOMIC DNA]</scope>
    <source>
        <strain evidence="4 6">AN88</strain>
    </source>
</reference>
<dbReference type="PROSITE" id="PS01096">
    <property type="entry name" value="PPIC_PPIASE_1"/>
    <property type="match status" value="1"/>
</dbReference>
<dbReference type="Proteomes" id="UP000030008">
    <property type="component" value="Unassembled WGS sequence"/>
</dbReference>
<feature type="transmembrane region" description="Helical" evidence="2">
    <location>
        <begin position="9"/>
        <end position="27"/>
    </location>
</feature>
<evidence type="ECO:0000256" key="1">
    <source>
        <dbReference type="PROSITE-ProRule" id="PRU00278"/>
    </source>
</evidence>
<dbReference type="PANTHER" id="PTHR47245:SF2">
    <property type="entry name" value="PEPTIDYL-PROLYL CIS-TRANS ISOMERASE HP_0175-RELATED"/>
    <property type="match status" value="1"/>
</dbReference>
<proteinExistence type="predicted"/>
<gene>
    <name evidence="4" type="ORF">CIAN88_08340</name>
    <name evidence="5" type="ORF">G4D54_09255</name>
</gene>
<evidence type="ECO:0000313" key="7">
    <source>
        <dbReference type="Proteomes" id="UP000503330"/>
    </source>
</evidence>
<organism evidence="4 6">
    <name type="scientific">Clostridium innocuum</name>
    <dbReference type="NCBI Taxonomy" id="1522"/>
    <lineage>
        <taxon>Bacteria</taxon>
        <taxon>Bacillati</taxon>
        <taxon>Bacillota</taxon>
        <taxon>Clostridia</taxon>
        <taxon>Eubacteriales</taxon>
        <taxon>Clostridiaceae</taxon>
        <taxon>Clostridium</taxon>
    </lineage>
</organism>
<evidence type="ECO:0000313" key="4">
    <source>
        <dbReference type="EMBL" id="KGJ53425.1"/>
    </source>
</evidence>
<reference evidence="5 7" key="2">
    <citation type="submission" date="2020-02" db="EMBL/GenBank/DDBJ databases">
        <authorList>
            <person name="Kociolek L.K."/>
            <person name="Ozer E.A."/>
        </authorList>
    </citation>
    <scope>NUCLEOTIDE SEQUENCE [LARGE SCALE GENOMIC DNA]</scope>
    <source>
        <strain evidence="5 7">ATCC 14501</strain>
    </source>
</reference>
<keyword evidence="1" id="KW-0413">Isomerase</keyword>
<evidence type="ECO:0000313" key="5">
    <source>
        <dbReference type="EMBL" id="QJA02600.1"/>
    </source>
</evidence>
<evidence type="ECO:0000313" key="6">
    <source>
        <dbReference type="Proteomes" id="UP000030008"/>
    </source>
</evidence>
<dbReference type="SUPFAM" id="SSF54534">
    <property type="entry name" value="FKBP-like"/>
    <property type="match status" value="1"/>
</dbReference>
<dbReference type="PANTHER" id="PTHR47245">
    <property type="entry name" value="PEPTIDYLPROLYL ISOMERASE"/>
    <property type="match status" value="1"/>
</dbReference>
<name>A0A099I6V5_CLOIN</name>
<dbReference type="Gene3D" id="3.10.50.40">
    <property type="match status" value="1"/>
</dbReference>
<sequence length="332" mass="37388">MIKILKKQWFVVLIALIFIGFAIFSVYDTNKGKLPGKSVDGKDVVAGLKGDVNITADELYKNLSKTYGKSMLFMKFQAEVINSSIKTTDELKKTAEEYESNIKQSAESQAASSGTDAEALISQNIAQYGFTSDQLYDYCMTVAKMEKMQNDYISKHLDELFTPIYKEKKSRTVSHILIKMEDANKPTKKELEKVQKVEDALKKGDSFADVAKKYSDDGSASDGGYLGYMDSDTSYVDSFKNAAFKLKAKETSDWVKESNDSYNGWHLIKVEETDKAKLEKDKKAKDSLYKAIASGTENLSNTYLWEAAKKLDIKYANDDVKKQIMDILDVKE</sequence>
<dbReference type="Proteomes" id="UP000503330">
    <property type="component" value="Chromosome"/>
</dbReference>
<dbReference type="EMBL" id="JQIF01000039">
    <property type="protein sequence ID" value="KGJ53425.1"/>
    <property type="molecule type" value="Genomic_DNA"/>
</dbReference>
<dbReference type="InterPro" id="IPR046357">
    <property type="entry name" value="PPIase_dom_sf"/>
</dbReference>
<accession>A0A099I6V5</accession>
<dbReference type="InterPro" id="IPR000297">
    <property type="entry name" value="PPIase_PpiC"/>
</dbReference>